<gene>
    <name evidence="1" type="ORF">Thimo_0020</name>
</gene>
<accession>L0GSW8</accession>
<dbReference type="PANTHER" id="PTHR12526:SF630">
    <property type="entry name" value="GLYCOSYLTRANSFERASE"/>
    <property type="match status" value="1"/>
</dbReference>
<proteinExistence type="predicted"/>
<sequence length="366" mass="40257">MKKKICYLAALDLACKRGVVEKVRSTIGALQEAGYAGQAVICEKGGLAGALILRKKLGEIDADLIILRSRGPFGLFLVDGLIRKRLRGTKIVIDIPTPIRNAILEVWGHRKNLVAGLVDILLLLLAHPWCDLPANRVIEYGEEHDWFLIGLRKKAVLVGNGVAVANVPIAHANAWKRSNPLTLIAVSALSFWHGYDRLIRGLGEYQANLAAGAPAVELLLVGDGPERERLEALAASLGLADSVHFLGYRVGEPLYDYYRQAHVAISAIGCHRKGLTVASPLKSREALAMGLPIVYAYKDPDLPDDLAFAQRIPADDSAVDISALVDWYARLRESDFDPRSLREFAARQLDFSRKIWPYTELLKTMA</sequence>
<organism evidence="1 2">
    <name type="scientific">Thioflavicoccus mobilis 8321</name>
    <dbReference type="NCBI Taxonomy" id="765912"/>
    <lineage>
        <taxon>Bacteria</taxon>
        <taxon>Pseudomonadati</taxon>
        <taxon>Pseudomonadota</taxon>
        <taxon>Gammaproteobacteria</taxon>
        <taxon>Chromatiales</taxon>
        <taxon>Chromatiaceae</taxon>
        <taxon>Thioflavicoccus</taxon>
    </lineage>
</organism>
<dbReference type="Proteomes" id="UP000010816">
    <property type="component" value="Chromosome"/>
</dbReference>
<evidence type="ECO:0000313" key="2">
    <source>
        <dbReference type="Proteomes" id="UP000010816"/>
    </source>
</evidence>
<dbReference type="AlphaFoldDB" id="L0GSW8"/>
<dbReference type="OrthoDB" id="9775208at2"/>
<dbReference type="Gene3D" id="3.40.50.2000">
    <property type="entry name" value="Glycogen Phosphorylase B"/>
    <property type="match status" value="2"/>
</dbReference>
<dbReference type="KEGG" id="tmb:Thimo_0020"/>
<protein>
    <submittedName>
        <fullName evidence="1">Glycosyltransferase</fullName>
    </submittedName>
</protein>
<dbReference type="SUPFAM" id="SSF53756">
    <property type="entry name" value="UDP-Glycosyltransferase/glycogen phosphorylase"/>
    <property type="match status" value="1"/>
</dbReference>
<dbReference type="RefSeq" id="WP_015279047.1">
    <property type="nucleotide sequence ID" value="NC_019940.1"/>
</dbReference>
<keyword evidence="2" id="KW-1185">Reference proteome</keyword>
<dbReference type="PANTHER" id="PTHR12526">
    <property type="entry name" value="GLYCOSYLTRANSFERASE"/>
    <property type="match status" value="1"/>
</dbReference>
<keyword evidence="1" id="KW-0808">Transferase</keyword>
<dbReference type="EMBL" id="CP003051">
    <property type="protein sequence ID" value="AGA88897.1"/>
    <property type="molecule type" value="Genomic_DNA"/>
</dbReference>
<dbReference type="GO" id="GO:0016740">
    <property type="term" value="F:transferase activity"/>
    <property type="evidence" value="ECO:0007669"/>
    <property type="project" value="UniProtKB-KW"/>
</dbReference>
<evidence type="ECO:0000313" key="1">
    <source>
        <dbReference type="EMBL" id="AGA88897.1"/>
    </source>
</evidence>
<name>L0GSW8_9GAMM</name>
<dbReference type="Pfam" id="PF13692">
    <property type="entry name" value="Glyco_trans_1_4"/>
    <property type="match status" value="1"/>
</dbReference>
<reference evidence="1 2" key="1">
    <citation type="submission" date="2011-09" db="EMBL/GenBank/DDBJ databases">
        <title>Complete sequence of chromosome of Thioflavicoccus mobilis 8321.</title>
        <authorList>
            <consortium name="US DOE Joint Genome Institute"/>
            <person name="Lucas S."/>
            <person name="Han J."/>
            <person name="Lapidus A."/>
            <person name="Cheng J.-F."/>
            <person name="Goodwin L."/>
            <person name="Pitluck S."/>
            <person name="Peters L."/>
            <person name="Ovchinnikova G."/>
            <person name="Lu M."/>
            <person name="Detter J.C."/>
            <person name="Han C."/>
            <person name="Tapia R."/>
            <person name="Land M."/>
            <person name="Hauser L."/>
            <person name="Kyrpides N."/>
            <person name="Ivanova N."/>
            <person name="Pagani I."/>
            <person name="Vogl K."/>
            <person name="Liu Z."/>
            <person name="Imhoff J."/>
            <person name="Thiel V."/>
            <person name="Frigaard N.-U."/>
            <person name="Bryant D."/>
            <person name="Woyke T."/>
        </authorList>
    </citation>
    <scope>NUCLEOTIDE SEQUENCE [LARGE SCALE GENOMIC DNA]</scope>
    <source>
        <strain evidence="1 2">8321</strain>
    </source>
</reference>
<dbReference type="STRING" id="765912.Thimo_0020"/>
<dbReference type="eggNOG" id="COG0438">
    <property type="taxonomic scope" value="Bacteria"/>
</dbReference>
<dbReference type="HOGENOM" id="CLU_063441_0_0_6"/>